<evidence type="ECO:0000313" key="1">
    <source>
        <dbReference type="EMBL" id="OOV81855.1"/>
    </source>
</evidence>
<protein>
    <submittedName>
        <fullName evidence="1">Uncharacterized protein</fullName>
    </submittedName>
</protein>
<dbReference type="Proteomes" id="UP000191160">
    <property type="component" value="Unassembled WGS sequence"/>
</dbReference>
<dbReference type="AlphaFoldDB" id="A0A1T1GWF7"/>
<name>A0A1T1GWF7_9GAMM</name>
<proteinExistence type="predicted"/>
<sequence length="65" mass="7841">MLLYFKKLKIFVVESTIGVIIRMFCLKINSRYAEFSTDTRLLKSKQFRFELHLILWTLNTIKIVQ</sequence>
<organism evidence="1 2">
    <name type="scientific">Acinetobacter amyesii</name>
    <dbReference type="NCBI Taxonomy" id="2942470"/>
    <lineage>
        <taxon>Bacteria</taxon>
        <taxon>Pseudomonadati</taxon>
        <taxon>Pseudomonadota</taxon>
        <taxon>Gammaproteobacteria</taxon>
        <taxon>Moraxellales</taxon>
        <taxon>Moraxellaceae</taxon>
        <taxon>Acinetobacter</taxon>
    </lineage>
</organism>
<comment type="caution">
    <text evidence="1">The sequence shown here is derived from an EMBL/GenBank/DDBJ whole genome shotgun (WGS) entry which is preliminary data.</text>
</comment>
<dbReference type="EMBL" id="MVKX01000006">
    <property type="protein sequence ID" value="OOV81855.1"/>
    <property type="molecule type" value="Genomic_DNA"/>
</dbReference>
<evidence type="ECO:0000313" key="2">
    <source>
        <dbReference type="Proteomes" id="UP000191160"/>
    </source>
</evidence>
<keyword evidence="2" id="KW-1185">Reference proteome</keyword>
<accession>A0A1T1GWF7</accession>
<reference evidence="1 2" key="1">
    <citation type="submission" date="2017-02" db="EMBL/GenBank/DDBJ databases">
        <title>Acinetobacter sp. ANC 4945, whole genome shotgun sequencing project.</title>
        <authorList>
            <person name="Radolfova-Krizova L."/>
            <person name="Al Atrouni A."/>
            <person name="Nemec A."/>
        </authorList>
    </citation>
    <scope>NUCLEOTIDE SEQUENCE [LARGE SCALE GENOMIC DNA]</scope>
    <source>
        <strain evidence="1 2">ANC 4945</strain>
    </source>
</reference>
<gene>
    <name evidence="1" type="ORF">B1202_10440</name>
</gene>